<sequence length="289" mass="32948">MDRFNQLAALRDSRLRGIDRMRAAIGAFGPVHRPLYNPFLKPHNKSSKERWSDEEWASATTIAQRIEADNRAQGESPLSRFADTHLVYRTQCGINPAKGLDRIADGYSFMVGYLDDKEIAGFIHAHPTVNQPNYNKIREHFGRYSGVIKHQTLQYLKLAVKLLIKHSGGKEAWSNASDDDIRVLLLALFDEFPLIISKKTFCHANKSVDFEGIWAGSTGLRTIYQRLCRTKFVHLAESTYLYCFRTHDRKKLDKVYNRHMKSNGIRSLQIGPIEEMPSRPTPASTQAAV</sequence>
<dbReference type="InParanoid" id="A0A1V8TC65"/>
<dbReference type="EMBL" id="NAJO01000011">
    <property type="protein sequence ID" value="OQO08960.1"/>
    <property type="molecule type" value="Genomic_DNA"/>
</dbReference>
<keyword evidence="2" id="KW-1185">Reference proteome</keyword>
<dbReference type="AlphaFoldDB" id="A0A1V8TC65"/>
<protein>
    <submittedName>
        <fullName evidence="1">Uncharacterized protein</fullName>
    </submittedName>
</protein>
<accession>A0A1V8TC65</accession>
<evidence type="ECO:0000313" key="1">
    <source>
        <dbReference type="EMBL" id="OQO08960.1"/>
    </source>
</evidence>
<gene>
    <name evidence="1" type="ORF">B0A48_05850</name>
</gene>
<organism evidence="1 2">
    <name type="scientific">Cryoendolithus antarcticus</name>
    <dbReference type="NCBI Taxonomy" id="1507870"/>
    <lineage>
        <taxon>Eukaryota</taxon>
        <taxon>Fungi</taxon>
        <taxon>Dikarya</taxon>
        <taxon>Ascomycota</taxon>
        <taxon>Pezizomycotina</taxon>
        <taxon>Dothideomycetes</taxon>
        <taxon>Dothideomycetidae</taxon>
        <taxon>Cladosporiales</taxon>
        <taxon>Cladosporiaceae</taxon>
        <taxon>Cryoendolithus</taxon>
    </lineage>
</organism>
<comment type="caution">
    <text evidence="1">The sequence shown here is derived from an EMBL/GenBank/DDBJ whole genome shotgun (WGS) entry which is preliminary data.</text>
</comment>
<evidence type="ECO:0000313" key="2">
    <source>
        <dbReference type="Proteomes" id="UP000192596"/>
    </source>
</evidence>
<dbReference type="Proteomes" id="UP000192596">
    <property type="component" value="Unassembled WGS sequence"/>
</dbReference>
<proteinExistence type="predicted"/>
<dbReference type="OrthoDB" id="5435234at2759"/>
<reference evidence="2" key="1">
    <citation type="submission" date="2017-03" db="EMBL/GenBank/DDBJ databases">
        <title>Genomes of endolithic fungi from Antarctica.</title>
        <authorList>
            <person name="Coleine C."/>
            <person name="Masonjones S."/>
            <person name="Stajich J.E."/>
        </authorList>
    </citation>
    <scope>NUCLEOTIDE SEQUENCE [LARGE SCALE GENOMIC DNA]</scope>
    <source>
        <strain evidence="2">CCFEE 5527</strain>
    </source>
</reference>
<name>A0A1V8TC65_9PEZI</name>